<dbReference type="AlphaFoldDB" id="A0A8S1YGZ3"/>
<reference evidence="1" key="1">
    <citation type="submission" date="2021-01" db="EMBL/GenBank/DDBJ databases">
        <authorList>
            <consortium name="Genoscope - CEA"/>
            <person name="William W."/>
        </authorList>
    </citation>
    <scope>NUCLEOTIDE SEQUENCE</scope>
</reference>
<protein>
    <submittedName>
        <fullName evidence="1">Uncharacterized protein</fullName>
    </submittedName>
</protein>
<keyword evidence="2" id="KW-1185">Reference proteome</keyword>
<dbReference type="EMBL" id="CAJJDO010000177">
    <property type="protein sequence ID" value="CAD8213335.1"/>
    <property type="molecule type" value="Genomic_DNA"/>
</dbReference>
<evidence type="ECO:0000313" key="2">
    <source>
        <dbReference type="Proteomes" id="UP000689195"/>
    </source>
</evidence>
<organism evidence="1 2">
    <name type="scientific">Paramecium pentaurelia</name>
    <dbReference type="NCBI Taxonomy" id="43138"/>
    <lineage>
        <taxon>Eukaryota</taxon>
        <taxon>Sar</taxon>
        <taxon>Alveolata</taxon>
        <taxon>Ciliophora</taxon>
        <taxon>Intramacronucleata</taxon>
        <taxon>Oligohymenophorea</taxon>
        <taxon>Peniculida</taxon>
        <taxon>Parameciidae</taxon>
        <taxon>Paramecium</taxon>
    </lineage>
</organism>
<proteinExistence type="predicted"/>
<dbReference type="Proteomes" id="UP000689195">
    <property type="component" value="Unassembled WGS sequence"/>
</dbReference>
<gene>
    <name evidence="1" type="ORF">PPENT_87.1.T1770007</name>
</gene>
<name>A0A8S1YGZ3_9CILI</name>
<sequence>MLTTIKQQEPCWGLILIRDLNRIGTPLEEYGKCVYKEVSACDLFLVAQIQFQLLVNMNVKLLSRDDHISVVNIMLRFLLVIVPQYFQLKSQLILLNLFIVEESKKTVNFVDENLIKQM</sequence>
<comment type="caution">
    <text evidence="1">The sequence shown here is derived from an EMBL/GenBank/DDBJ whole genome shotgun (WGS) entry which is preliminary data.</text>
</comment>
<accession>A0A8S1YGZ3</accession>
<evidence type="ECO:0000313" key="1">
    <source>
        <dbReference type="EMBL" id="CAD8213335.1"/>
    </source>
</evidence>